<accession>A0AAW1LV44</accession>
<dbReference type="AlphaFoldDB" id="A0AAW1LV44"/>
<evidence type="ECO:0000313" key="1">
    <source>
        <dbReference type="EMBL" id="KAK9739050.1"/>
    </source>
</evidence>
<sequence length="187" mass="22426">MLRWRLRLSEYEYEIKYKPGRINSNADGLCRLLPHQETSTINTTNVSELNYQNFIKYHYTNQEVITFEKEEKPLAKIRSPLIIFWSQDLDESNQFSDFIKSHFNLNDVNPTINECIRLNNINQTIYLLFGTNCHFDKLEYKDIFQCLLNFRKTIKNNDFIFALPERHKNIKSNQLYEMFKYSSSISV</sequence>
<protein>
    <submittedName>
        <fullName evidence="1">Uncharacterized protein</fullName>
    </submittedName>
</protein>
<comment type="caution">
    <text evidence="1">The sequence shown here is derived from an EMBL/GenBank/DDBJ whole genome shotgun (WGS) entry which is preliminary data.</text>
</comment>
<keyword evidence="2" id="KW-1185">Reference proteome</keyword>
<evidence type="ECO:0000313" key="2">
    <source>
        <dbReference type="Proteomes" id="UP001458880"/>
    </source>
</evidence>
<organism evidence="1 2">
    <name type="scientific">Popillia japonica</name>
    <name type="common">Japanese beetle</name>
    <dbReference type="NCBI Taxonomy" id="7064"/>
    <lineage>
        <taxon>Eukaryota</taxon>
        <taxon>Metazoa</taxon>
        <taxon>Ecdysozoa</taxon>
        <taxon>Arthropoda</taxon>
        <taxon>Hexapoda</taxon>
        <taxon>Insecta</taxon>
        <taxon>Pterygota</taxon>
        <taxon>Neoptera</taxon>
        <taxon>Endopterygota</taxon>
        <taxon>Coleoptera</taxon>
        <taxon>Polyphaga</taxon>
        <taxon>Scarabaeiformia</taxon>
        <taxon>Scarabaeidae</taxon>
        <taxon>Rutelinae</taxon>
        <taxon>Popillia</taxon>
    </lineage>
</organism>
<name>A0AAW1LV44_POPJA</name>
<reference evidence="1 2" key="1">
    <citation type="journal article" date="2024" name="BMC Genomics">
        <title>De novo assembly and annotation of Popillia japonica's genome with initial clues to its potential as an invasive pest.</title>
        <authorList>
            <person name="Cucini C."/>
            <person name="Boschi S."/>
            <person name="Funari R."/>
            <person name="Cardaioli E."/>
            <person name="Iannotti N."/>
            <person name="Marturano G."/>
            <person name="Paoli F."/>
            <person name="Bruttini M."/>
            <person name="Carapelli A."/>
            <person name="Frati F."/>
            <person name="Nardi F."/>
        </authorList>
    </citation>
    <scope>NUCLEOTIDE SEQUENCE [LARGE SCALE GENOMIC DNA]</scope>
    <source>
        <strain evidence="1">DMR45628</strain>
    </source>
</reference>
<proteinExistence type="predicted"/>
<gene>
    <name evidence="1" type="ORF">QE152_g9311</name>
</gene>
<dbReference type="EMBL" id="JASPKY010000079">
    <property type="protein sequence ID" value="KAK9739050.1"/>
    <property type="molecule type" value="Genomic_DNA"/>
</dbReference>
<dbReference type="Proteomes" id="UP001458880">
    <property type="component" value="Unassembled WGS sequence"/>
</dbReference>